<keyword evidence="1" id="KW-0732">Signal</keyword>
<evidence type="ECO:0000313" key="3">
    <source>
        <dbReference type="WBParaSite" id="Gr19_v10_g17823.t1"/>
    </source>
</evidence>
<evidence type="ECO:0000256" key="1">
    <source>
        <dbReference type="SAM" id="SignalP"/>
    </source>
</evidence>
<reference evidence="3" key="1">
    <citation type="submission" date="2022-11" db="UniProtKB">
        <authorList>
            <consortium name="WormBaseParasite"/>
        </authorList>
    </citation>
    <scope>IDENTIFICATION</scope>
</reference>
<dbReference type="Proteomes" id="UP000887572">
    <property type="component" value="Unplaced"/>
</dbReference>
<name>A0A914HJR0_GLORO</name>
<proteinExistence type="predicted"/>
<evidence type="ECO:0000313" key="2">
    <source>
        <dbReference type="Proteomes" id="UP000887572"/>
    </source>
</evidence>
<sequence length="83" mass="8756">MNAKLSVALLIVLLVSVAYSAPNENGKAPLKATNGGEDCPPGQSKCLGTCYKTCSTDDECVLLNLKVCKVNLLLCNLRVCLAQ</sequence>
<protein>
    <submittedName>
        <fullName evidence="3">Uncharacterized protein</fullName>
    </submittedName>
</protein>
<keyword evidence="2" id="KW-1185">Reference proteome</keyword>
<dbReference type="WBParaSite" id="Gr19_v10_g17823.t1">
    <property type="protein sequence ID" value="Gr19_v10_g17823.t1"/>
    <property type="gene ID" value="Gr19_v10_g17823"/>
</dbReference>
<feature type="chain" id="PRO_5037471520" evidence="1">
    <location>
        <begin position="21"/>
        <end position="83"/>
    </location>
</feature>
<organism evidence="2 3">
    <name type="scientific">Globodera rostochiensis</name>
    <name type="common">Golden nematode worm</name>
    <name type="synonym">Heterodera rostochiensis</name>
    <dbReference type="NCBI Taxonomy" id="31243"/>
    <lineage>
        <taxon>Eukaryota</taxon>
        <taxon>Metazoa</taxon>
        <taxon>Ecdysozoa</taxon>
        <taxon>Nematoda</taxon>
        <taxon>Chromadorea</taxon>
        <taxon>Rhabditida</taxon>
        <taxon>Tylenchina</taxon>
        <taxon>Tylenchomorpha</taxon>
        <taxon>Tylenchoidea</taxon>
        <taxon>Heteroderidae</taxon>
        <taxon>Heteroderinae</taxon>
        <taxon>Globodera</taxon>
    </lineage>
</organism>
<feature type="signal peptide" evidence="1">
    <location>
        <begin position="1"/>
        <end position="20"/>
    </location>
</feature>
<dbReference type="AlphaFoldDB" id="A0A914HJR0"/>
<accession>A0A914HJR0</accession>